<proteinExistence type="predicted"/>
<organism evidence="1 2">
    <name type="scientific">Macrococcoides caseolyticum</name>
    <dbReference type="NCBI Taxonomy" id="69966"/>
    <lineage>
        <taxon>Bacteria</taxon>
        <taxon>Bacillati</taxon>
        <taxon>Bacillota</taxon>
        <taxon>Bacilli</taxon>
        <taxon>Bacillales</taxon>
        <taxon>Staphylococcaceae</taxon>
        <taxon>Macrococcoides</taxon>
    </lineage>
</organism>
<evidence type="ECO:0000313" key="2">
    <source>
        <dbReference type="Proteomes" id="UP000233606"/>
    </source>
</evidence>
<dbReference type="EMBL" id="PIWU01000010">
    <property type="protein sequence ID" value="PKE56222.1"/>
    <property type="molecule type" value="Genomic_DNA"/>
</dbReference>
<gene>
    <name evidence="1" type="ORF">CW682_08275</name>
</gene>
<comment type="caution">
    <text evidence="1">The sequence shown here is derived from an EMBL/GenBank/DDBJ whole genome shotgun (WGS) entry which is preliminary data.</text>
</comment>
<name>A0ACC9MR17_9STAP</name>
<sequence>MINLKDIREKIGLKLFQLRQDKDISRKHLANQINLSVNSIMAIENGNSIPTIPNLKKYLNYFDYTLEEFFKSIEE</sequence>
<accession>A0ACC9MR17</accession>
<dbReference type="Proteomes" id="UP000233606">
    <property type="component" value="Unassembled WGS sequence"/>
</dbReference>
<keyword evidence="2" id="KW-1185">Reference proteome</keyword>
<reference evidence="1" key="1">
    <citation type="submission" date="2017-12" db="EMBL/GenBank/DDBJ databases">
        <title>Genomics of Macrococcus caseolyticus.</title>
        <authorList>
            <person name="MacFadyen A.C."/>
            <person name="Paterson G.K."/>
        </authorList>
    </citation>
    <scope>NUCLEOTIDE SEQUENCE</scope>
    <source>
        <strain evidence="1">5459_5_49</strain>
    </source>
</reference>
<protein>
    <submittedName>
        <fullName evidence="1">Uncharacterized protein</fullName>
    </submittedName>
</protein>
<evidence type="ECO:0000313" key="1">
    <source>
        <dbReference type="EMBL" id="PKE56222.1"/>
    </source>
</evidence>